<dbReference type="Gene3D" id="3.40.1660.10">
    <property type="entry name" value="EreA-like (biosynthetic domain)"/>
    <property type="match status" value="2"/>
</dbReference>
<organism evidence="1 2">
    <name type="scientific">Anseongella ginsenosidimutans</name>
    <dbReference type="NCBI Taxonomy" id="496056"/>
    <lineage>
        <taxon>Bacteria</taxon>
        <taxon>Pseudomonadati</taxon>
        <taxon>Bacteroidota</taxon>
        <taxon>Sphingobacteriia</taxon>
        <taxon>Sphingobacteriales</taxon>
        <taxon>Sphingobacteriaceae</taxon>
        <taxon>Anseongella</taxon>
    </lineage>
</organism>
<sequence>MKRVLSILLFYFLLAFNVYGQDIKNYVIENTVEIESVSPIPDQYEDLEVIGGAIGDAQIVMLGEQDHGDAPTFLAKTRLIKYLHEKKGFNILAFESDFYGLTKGWDQLLKQPDSVRQFIKKNIYPLWTRSDACQYLFEEYIPETFRTEKPIQLSGFDPQLVLDYSYKYLKNDLDQYLNQTGLATELFSAAEYKNFLIALEALIAKARGKGDFNGNLHETLDNGLELIKNEQHKIGDSSYWPIVIRNLIAFNNNSNEVRDKAMSENLKFLISKKYKGEKVIVWAANTHIMKYTDKFKIKKRLSGVIWKNMGTDFTGDLSLEDKTYILGFTSRSGTAGRLWTEPFSVEPANENALENWIGQNIDYGFIDFKSYNLNSDNLEAPFLMKGPMHFYIPDRFLEIPWNLVYDGVFFIREMYPVKLEK</sequence>
<name>A0A4R3KUE1_9SPHI</name>
<dbReference type="OrthoDB" id="9810066at2"/>
<accession>A0A4R3KUE1</accession>
<evidence type="ECO:0000313" key="2">
    <source>
        <dbReference type="Proteomes" id="UP000295807"/>
    </source>
</evidence>
<dbReference type="InterPro" id="IPR007815">
    <property type="entry name" value="Emycin_Estase"/>
</dbReference>
<proteinExistence type="predicted"/>
<comment type="caution">
    <text evidence="1">The sequence shown here is derived from an EMBL/GenBank/DDBJ whole genome shotgun (WGS) entry which is preliminary data.</text>
</comment>
<gene>
    <name evidence="1" type="ORF">EDD80_102210</name>
</gene>
<dbReference type="RefSeq" id="WP_132128115.1">
    <property type="nucleotide sequence ID" value="NZ_CP042432.1"/>
</dbReference>
<dbReference type="AlphaFoldDB" id="A0A4R3KUE1"/>
<dbReference type="SUPFAM" id="SSF159501">
    <property type="entry name" value="EreA/ChaN-like"/>
    <property type="match status" value="1"/>
</dbReference>
<dbReference type="CDD" id="cd14728">
    <property type="entry name" value="Ere-like"/>
    <property type="match status" value="1"/>
</dbReference>
<evidence type="ECO:0000313" key="1">
    <source>
        <dbReference type="EMBL" id="TCS89019.1"/>
    </source>
</evidence>
<dbReference type="PANTHER" id="PTHR31299">
    <property type="entry name" value="ESTERASE, PUTATIVE (AFU_ORTHOLOGUE AFUA_1G05850)-RELATED"/>
    <property type="match status" value="1"/>
</dbReference>
<dbReference type="InterPro" id="IPR052036">
    <property type="entry name" value="Hydrolase/PRTase-associated"/>
</dbReference>
<dbReference type="Proteomes" id="UP000295807">
    <property type="component" value="Unassembled WGS sequence"/>
</dbReference>
<dbReference type="PANTHER" id="PTHR31299:SF0">
    <property type="entry name" value="ESTERASE, PUTATIVE (AFU_ORTHOLOGUE AFUA_1G05850)-RELATED"/>
    <property type="match status" value="1"/>
</dbReference>
<dbReference type="GO" id="GO:0046677">
    <property type="term" value="P:response to antibiotic"/>
    <property type="evidence" value="ECO:0007669"/>
    <property type="project" value="InterPro"/>
</dbReference>
<protein>
    <submittedName>
        <fullName evidence="1">Erythromycin esterase-like protein</fullName>
    </submittedName>
</protein>
<dbReference type="EMBL" id="SMAD01000002">
    <property type="protein sequence ID" value="TCS89019.1"/>
    <property type="molecule type" value="Genomic_DNA"/>
</dbReference>
<reference evidence="1 2" key="1">
    <citation type="submission" date="2019-03" db="EMBL/GenBank/DDBJ databases">
        <title>Genomic Encyclopedia of Type Strains, Phase IV (KMG-IV): sequencing the most valuable type-strain genomes for metagenomic binning, comparative biology and taxonomic classification.</title>
        <authorList>
            <person name="Goeker M."/>
        </authorList>
    </citation>
    <scope>NUCLEOTIDE SEQUENCE [LARGE SCALE GENOMIC DNA]</scope>
    <source>
        <strain evidence="1 2">DSM 21100</strain>
    </source>
</reference>
<dbReference type="Pfam" id="PF05139">
    <property type="entry name" value="Erythro_esteras"/>
    <property type="match status" value="1"/>
</dbReference>
<keyword evidence="2" id="KW-1185">Reference proteome</keyword>